<dbReference type="InterPro" id="IPR050366">
    <property type="entry name" value="BP-dependent_transpt_permease"/>
</dbReference>
<dbReference type="SUPFAM" id="SSF161098">
    <property type="entry name" value="MetI-like"/>
    <property type="match status" value="1"/>
</dbReference>
<evidence type="ECO:0000256" key="3">
    <source>
        <dbReference type="ARBA" id="ARBA00022475"/>
    </source>
</evidence>
<feature type="transmembrane region" description="Helical" evidence="7">
    <location>
        <begin position="148"/>
        <end position="167"/>
    </location>
</feature>
<keyword evidence="2 7" id="KW-0813">Transport</keyword>
<organism evidence="9 10">
    <name type="scientific">Nocardia panacis</name>
    <dbReference type="NCBI Taxonomy" id="2340916"/>
    <lineage>
        <taxon>Bacteria</taxon>
        <taxon>Bacillati</taxon>
        <taxon>Actinomycetota</taxon>
        <taxon>Actinomycetes</taxon>
        <taxon>Mycobacteriales</taxon>
        <taxon>Nocardiaceae</taxon>
        <taxon>Nocardia</taxon>
    </lineage>
</organism>
<feature type="transmembrane region" description="Helical" evidence="7">
    <location>
        <begin position="206"/>
        <end position="229"/>
    </location>
</feature>
<evidence type="ECO:0000313" key="10">
    <source>
        <dbReference type="Proteomes" id="UP000266677"/>
    </source>
</evidence>
<dbReference type="PROSITE" id="PS50928">
    <property type="entry name" value="ABC_TM1"/>
    <property type="match status" value="1"/>
</dbReference>
<gene>
    <name evidence="9" type="ORF">D5S18_26235</name>
</gene>
<comment type="subcellular location">
    <subcellularLocation>
        <location evidence="1 7">Cell membrane</location>
        <topology evidence="1 7">Multi-pass membrane protein</topology>
    </subcellularLocation>
</comment>
<dbReference type="EMBL" id="QZFU01000036">
    <property type="protein sequence ID" value="RJO71014.1"/>
    <property type="molecule type" value="Genomic_DNA"/>
</dbReference>
<dbReference type="InterPro" id="IPR000515">
    <property type="entry name" value="MetI-like"/>
</dbReference>
<feature type="transmembrane region" description="Helical" evidence="7">
    <location>
        <begin position="23"/>
        <end position="44"/>
    </location>
</feature>
<comment type="similarity">
    <text evidence="7">Belongs to the binding-protein-dependent transport system permease family.</text>
</comment>
<feature type="transmembrane region" description="Helical" evidence="7">
    <location>
        <begin position="121"/>
        <end position="142"/>
    </location>
</feature>
<evidence type="ECO:0000256" key="1">
    <source>
        <dbReference type="ARBA" id="ARBA00004651"/>
    </source>
</evidence>
<evidence type="ECO:0000256" key="2">
    <source>
        <dbReference type="ARBA" id="ARBA00022448"/>
    </source>
</evidence>
<reference evidence="9 10" key="1">
    <citation type="submission" date="2018-09" db="EMBL/GenBank/DDBJ databases">
        <title>YIM PH21274 draft genome.</title>
        <authorList>
            <person name="Miao C."/>
        </authorList>
    </citation>
    <scope>NUCLEOTIDE SEQUENCE [LARGE SCALE GENOMIC DNA]</scope>
    <source>
        <strain evidence="9 10">YIM PH 21724</strain>
    </source>
</reference>
<evidence type="ECO:0000259" key="8">
    <source>
        <dbReference type="PROSITE" id="PS50928"/>
    </source>
</evidence>
<dbReference type="GO" id="GO:0055085">
    <property type="term" value="P:transmembrane transport"/>
    <property type="evidence" value="ECO:0007669"/>
    <property type="project" value="InterPro"/>
</dbReference>
<proteinExistence type="inferred from homology"/>
<sequence length="292" mass="30355">MGVAIVNGRHRFRRFAPVLRRPGGLFGVAAVTALVVAGGVSAWWTPHDPLATDPRQAWLLPLRGGHLLGTDRVGHDVFSQLLAGAWQTLVVAVLVAVIAGTLGLTLALAANSVLPPVAAPAAELIGVGVAFPALLLAMILVAVYGGSLLTVALAIGISSGMAVARVMRAEVARVLASDYVLAARAAGASAARIARTHVLPGIRPTLIVQLSTMMALAVLAEAALTYLGYGSSPSAPSWGSILREQQEYIRIRPLLVIWPGLAVAGTVLGFNLLGDALRAAFDVRLREDARSR</sequence>
<evidence type="ECO:0000256" key="6">
    <source>
        <dbReference type="ARBA" id="ARBA00023136"/>
    </source>
</evidence>
<dbReference type="CDD" id="cd06261">
    <property type="entry name" value="TM_PBP2"/>
    <property type="match status" value="1"/>
</dbReference>
<dbReference type="AlphaFoldDB" id="A0A3A4K3C5"/>
<keyword evidence="5 7" id="KW-1133">Transmembrane helix</keyword>
<dbReference type="Gene3D" id="1.10.3720.10">
    <property type="entry name" value="MetI-like"/>
    <property type="match status" value="1"/>
</dbReference>
<dbReference type="Pfam" id="PF00528">
    <property type="entry name" value="BPD_transp_1"/>
    <property type="match status" value="1"/>
</dbReference>
<evidence type="ECO:0000313" key="9">
    <source>
        <dbReference type="EMBL" id="RJO71014.1"/>
    </source>
</evidence>
<accession>A0A3A4K3C5</accession>
<keyword evidence="6 7" id="KW-0472">Membrane</keyword>
<protein>
    <submittedName>
        <fullName evidence="9">ABC transporter permease</fullName>
    </submittedName>
</protein>
<feature type="domain" description="ABC transmembrane type-1" evidence="8">
    <location>
        <begin position="85"/>
        <end position="274"/>
    </location>
</feature>
<dbReference type="GO" id="GO:0005886">
    <property type="term" value="C:plasma membrane"/>
    <property type="evidence" value="ECO:0007669"/>
    <property type="project" value="UniProtKB-SubCell"/>
</dbReference>
<keyword evidence="3" id="KW-1003">Cell membrane</keyword>
<evidence type="ECO:0000256" key="7">
    <source>
        <dbReference type="RuleBase" id="RU363032"/>
    </source>
</evidence>
<feature type="transmembrane region" description="Helical" evidence="7">
    <location>
        <begin position="249"/>
        <end position="274"/>
    </location>
</feature>
<dbReference type="PANTHER" id="PTHR43386:SF1">
    <property type="entry name" value="D,D-DIPEPTIDE TRANSPORT SYSTEM PERMEASE PROTEIN DDPC-RELATED"/>
    <property type="match status" value="1"/>
</dbReference>
<evidence type="ECO:0000256" key="5">
    <source>
        <dbReference type="ARBA" id="ARBA00022989"/>
    </source>
</evidence>
<feature type="transmembrane region" description="Helical" evidence="7">
    <location>
        <begin position="85"/>
        <end position="109"/>
    </location>
</feature>
<dbReference type="OrthoDB" id="9812701at2"/>
<dbReference type="Proteomes" id="UP000266677">
    <property type="component" value="Unassembled WGS sequence"/>
</dbReference>
<name>A0A3A4K3C5_9NOCA</name>
<dbReference type="InterPro" id="IPR035906">
    <property type="entry name" value="MetI-like_sf"/>
</dbReference>
<comment type="caution">
    <text evidence="9">The sequence shown here is derived from an EMBL/GenBank/DDBJ whole genome shotgun (WGS) entry which is preliminary data.</text>
</comment>
<keyword evidence="10" id="KW-1185">Reference proteome</keyword>
<keyword evidence="4 7" id="KW-0812">Transmembrane</keyword>
<evidence type="ECO:0000256" key="4">
    <source>
        <dbReference type="ARBA" id="ARBA00022692"/>
    </source>
</evidence>
<dbReference type="PANTHER" id="PTHR43386">
    <property type="entry name" value="OLIGOPEPTIDE TRANSPORT SYSTEM PERMEASE PROTEIN APPC"/>
    <property type="match status" value="1"/>
</dbReference>